<protein>
    <submittedName>
        <fullName evidence="2">Uncharacterized protein</fullName>
    </submittedName>
</protein>
<dbReference type="EMBL" id="MU859094">
    <property type="protein sequence ID" value="KAK3954126.1"/>
    <property type="molecule type" value="Genomic_DNA"/>
</dbReference>
<dbReference type="AlphaFoldDB" id="A0AAN6SIE2"/>
<feature type="compositionally biased region" description="Low complexity" evidence="1">
    <location>
        <begin position="32"/>
        <end position="43"/>
    </location>
</feature>
<evidence type="ECO:0000256" key="1">
    <source>
        <dbReference type="SAM" id="MobiDB-lite"/>
    </source>
</evidence>
<reference evidence="2" key="2">
    <citation type="submission" date="2023-06" db="EMBL/GenBank/DDBJ databases">
        <authorList>
            <consortium name="Lawrence Berkeley National Laboratory"/>
            <person name="Mondo S.J."/>
            <person name="Hensen N."/>
            <person name="Bonometti L."/>
            <person name="Westerberg I."/>
            <person name="Brannstrom I.O."/>
            <person name="Guillou S."/>
            <person name="Cros-Aarteil S."/>
            <person name="Calhoun S."/>
            <person name="Haridas S."/>
            <person name="Kuo A."/>
            <person name="Pangilinan J."/>
            <person name="Riley R."/>
            <person name="Labutti K."/>
            <person name="Andreopoulos B."/>
            <person name="Lipzen A."/>
            <person name="Chen C."/>
            <person name="Yanf M."/>
            <person name="Daum C."/>
            <person name="Ng V."/>
            <person name="Clum A."/>
            <person name="Steindorff A."/>
            <person name="Ohm R."/>
            <person name="Martin F."/>
            <person name="Silar P."/>
            <person name="Natvig D."/>
            <person name="Lalanne C."/>
            <person name="Gautier V."/>
            <person name="Ament-Velasquez S.L."/>
            <person name="Kruys A."/>
            <person name="Hutchinson M.I."/>
            <person name="Powell A.J."/>
            <person name="Barry K."/>
            <person name="Miller A.N."/>
            <person name="Grigoriev I.V."/>
            <person name="Debuchy R."/>
            <person name="Gladieux P."/>
            <person name="Thoren M.H."/>
            <person name="Johannesson H."/>
        </authorList>
    </citation>
    <scope>NUCLEOTIDE SEQUENCE</scope>
    <source>
        <strain evidence="2">CBS 626.80</strain>
    </source>
</reference>
<evidence type="ECO:0000313" key="3">
    <source>
        <dbReference type="Proteomes" id="UP001303222"/>
    </source>
</evidence>
<organism evidence="2 3">
    <name type="scientific">Pseudoneurospora amorphoporcata</name>
    <dbReference type="NCBI Taxonomy" id="241081"/>
    <lineage>
        <taxon>Eukaryota</taxon>
        <taxon>Fungi</taxon>
        <taxon>Dikarya</taxon>
        <taxon>Ascomycota</taxon>
        <taxon>Pezizomycotina</taxon>
        <taxon>Sordariomycetes</taxon>
        <taxon>Sordariomycetidae</taxon>
        <taxon>Sordariales</taxon>
        <taxon>Sordariaceae</taxon>
        <taxon>Pseudoneurospora</taxon>
    </lineage>
</organism>
<evidence type="ECO:0000313" key="2">
    <source>
        <dbReference type="EMBL" id="KAK3954126.1"/>
    </source>
</evidence>
<proteinExistence type="predicted"/>
<feature type="compositionally biased region" description="Polar residues" evidence="1">
    <location>
        <begin position="1"/>
        <end position="19"/>
    </location>
</feature>
<comment type="caution">
    <text evidence="2">The sequence shown here is derived from an EMBL/GenBank/DDBJ whole genome shotgun (WGS) entry which is preliminary data.</text>
</comment>
<name>A0AAN6SIE2_9PEZI</name>
<reference evidence="2" key="1">
    <citation type="journal article" date="2023" name="Mol. Phylogenet. Evol.">
        <title>Genome-scale phylogeny and comparative genomics of the fungal order Sordariales.</title>
        <authorList>
            <person name="Hensen N."/>
            <person name="Bonometti L."/>
            <person name="Westerberg I."/>
            <person name="Brannstrom I.O."/>
            <person name="Guillou S."/>
            <person name="Cros-Aarteil S."/>
            <person name="Calhoun S."/>
            <person name="Haridas S."/>
            <person name="Kuo A."/>
            <person name="Mondo S."/>
            <person name="Pangilinan J."/>
            <person name="Riley R."/>
            <person name="LaButti K."/>
            <person name="Andreopoulos B."/>
            <person name="Lipzen A."/>
            <person name="Chen C."/>
            <person name="Yan M."/>
            <person name="Daum C."/>
            <person name="Ng V."/>
            <person name="Clum A."/>
            <person name="Steindorff A."/>
            <person name="Ohm R.A."/>
            <person name="Martin F."/>
            <person name="Silar P."/>
            <person name="Natvig D.O."/>
            <person name="Lalanne C."/>
            <person name="Gautier V."/>
            <person name="Ament-Velasquez S.L."/>
            <person name="Kruys A."/>
            <person name="Hutchinson M.I."/>
            <person name="Powell A.J."/>
            <person name="Barry K."/>
            <person name="Miller A.N."/>
            <person name="Grigoriev I.V."/>
            <person name="Debuchy R."/>
            <person name="Gladieux P."/>
            <person name="Hiltunen Thoren M."/>
            <person name="Johannesson H."/>
        </authorList>
    </citation>
    <scope>NUCLEOTIDE SEQUENCE</scope>
    <source>
        <strain evidence="2">CBS 626.80</strain>
    </source>
</reference>
<gene>
    <name evidence="2" type="ORF">QBC32DRAFT_312282</name>
</gene>
<sequence>MSPTISNTIFTSTFATDTEQQPKETVSAPVQTTSTTTTTATTTNEPSQLAAAAAVAEKEKKKEEAKEGDKEAPQ</sequence>
<keyword evidence="3" id="KW-1185">Reference proteome</keyword>
<feature type="compositionally biased region" description="Basic and acidic residues" evidence="1">
    <location>
        <begin position="56"/>
        <end position="74"/>
    </location>
</feature>
<feature type="region of interest" description="Disordered" evidence="1">
    <location>
        <begin position="1"/>
        <end position="74"/>
    </location>
</feature>
<dbReference type="Proteomes" id="UP001303222">
    <property type="component" value="Unassembled WGS sequence"/>
</dbReference>
<accession>A0AAN6SIE2</accession>